<keyword evidence="1 6" id="KW-0645">Protease</keyword>
<comment type="similarity">
    <text evidence="6">Belongs to the peptidase M3B family.</text>
</comment>
<dbReference type="Gene3D" id="1.20.140.70">
    <property type="entry name" value="Oligopeptidase f, N-terminal domain"/>
    <property type="match status" value="1"/>
</dbReference>
<dbReference type="PROSITE" id="PS51318">
    <property type="entry name" value="TAT"/>
    <property type="match status" value="1"/>
</dbReference>
<dbReference type="Pfam" id="PF08439">
    <property type="entry name" value="Peptidase_M3_N"/>
    <property type="match status" value="1"/>
</dbReference>
<feature type="signal peptide" evidence="7">
    <location>
        <begin position="1"/>
        <end position="27"/>
    </location>
</feature>
<comment type="cofactor">
    <cofactor evidence="6">
        <name>Zn(2+)</name>
        <dbReference type="ChEBI" id="CHEBI:29105"/>
    </cofactor>
    <text evidence="6">Binds 1 zinc ion.</text>
</comment>
<feature type="domain" description="Oligopeptidase F N-terminal" evidence="9">
    <location>
        <begin position="135"/>
        <end position="202"/>
    </location>
</feature>
<keyword evidence="11" id="KW-1185">Reference proteome</keyword>
<dbReference type="PANTHER" id="PTHR11804">
    <property type="entry name" value="PROTEASE M3 THIMET OLIGOPEPTIDASE-RELATED"/>
    <property type="match status" value="1"/>
</dbReference>
<evidence type="ECO:0000256" key="2">
    <source>
        <dbReference type="ARBA" id="ARBA00022723"/>
    </source>
</evidence>
<dbReference type="InterPro" id="IPR042088">
    <property type="entry name" value="OligoPept_F_C"/>
</dbReference>
<dbReference type="Gene3D" id="1.10.1370.20">
    <property type="entry name" value="Oligoendopeptidase f, C-terminal domain"/>
    <property type="match status" value="1"/>
</dbReference>
<dbReference type="CDD" id="cd09608">
    <property type="entry name" value="M3B_PepF"/>
    <property type="match status" value="1"/>
</dbReference>
<gene>
    <name evidence="10" type="primary">pepF</name>
    <name evidence="10" type="ORF">CLG96_08735</name>
</gene>
<proteinExistence type="inferred from homology"/>
<dbReference type="GO" id="GO:0006508">
    <property type="term" value="P:proteolysis"/>
    <property type="evidence" value="ECO:0007669"/>
    <property type="project" value="UniProtKB-KW"/>
</dbReference>
<keyword evidence="7" id="KW-0732">Signal</keyword>
<evidence type="ECO:0000256" key="7">
    <source>
        <dbReference type="SAM" id="SignalP"/>
    </source>
</evidence>
<evidence type="ECO:0000256" key="4">
    <source>
        <dbReference type="ARBA" id="ARBA00022833"/>
    </source>
</evidence>
<evidence type="ECO:0000256" key="3">
    <source>
        <dbReference type="ARBA" id="ARBA00022801"/>
    </source>
</evidence>
<accession>A0A2T5FYW3</accession>
<dbReference type="InterPro" id="IPR045090">
    <property type="entry name" value="Pept_M3A_M3B"/>
</dbReference>
<dbReference type="Proteomes" id="UP000244162">
    <property type="component" value="Unassembled WGS sequence"/>
</dbReference>
<dbReference type="InterPro" id="IPR004438">
    <property type="entry name" value="Peptidase_M3B"/>
</dbReference>
<dbReference type="RefSeq" id="WP_107967676.1">
    <property type="nucleotide sequence ID" value="NZ_NWBU01000007.1"/>
</dbReference>
<name>A0A2T5FYW3_9SPHN</name>
<dbReference type="GO" id="GO:0006518">
    <property type="term" value="P:peptide metabolic process"/>
    <property type="evidence" value="ECO:0007669"/>
    <property type="project" value="TreeGrafter"/>
</dbReference>
<organism evidence="10 11">
    <name type="scientific">Sphingomonas oleivorans</name>
    <dbReference type="NCBI Taxonomy" id="1735121"/>
    <lineage>
        <taxon>Bacteria</taxon>
        <taxon>Pseudomonadati</taxon>
        <taxon>Pseudomonadota</taxon>
        <taxon>Alphaproteobacteria</taxon>
        <taxon>Sphingomonadales</taxon>
        <taxon>Sphingomonadaceae</taxon>
        <taxon>Sphingomonas</taxon>
    </lineage>
</organism>
<dbReference type="InterPro" id="IPR013647">
    <property type="entry name" value="OligopepF_N_dom"/>
</dbReference>
<dbReference type="SUPFAM" id="SSF55486">
    <property type="entry name" value="Metalloproteases ('zincins'), catalytic domain"/>
    <property type="match status" value="1"/>
</dbReference>
<reference evidence="10 11" key="1">
    <citation type="submission" date="2017-09" db="EMBL/GenBank/DDBJ databases">
        <title>Sphingomonas panjinensis sp.nov., isolated from oil-contaminated soil.</title>
        <authorList>
            <person name="Wang L."/>
            <person name="Chen L."/>
        </authorList>
    </citation>
    <scope>NUCLEOTIDE SEQUENCE [LARGE SCALE GENOMIC DNA]</scope>
    <source>
        <strain evidence="10 11">FW-11</strain>
    </source>
</reference>
<feature type="domain" description="Peptidase M3A/M3B catalytic" evidence="8">
    <location>
        <begin position="226"/>
        <end position="600"/>
    </location>
</feature>
<dbReference type="AlphaFoldDB" id="A0A2T5FYW3"/>
<protein>
    <recommendedName>
        <fullName evidence="6">Oligopeptidase F</fullName>
        <ecNumber evidence="6">3.4.24.-</ecNumber>
    </recommendedName>
</protein>
<keyword evidence="5 6" id="KW-0482">Metalloprotease</keyword>
<sequence length="620" mass="68195">MTDISRRDLLLSAGTFAALAAANPALAAAEAGTAAAWDLTELYPTDAEWNAAREAAAKAVPGLLRYKGMLGGSAATLKAALQAISDLSRQVYRIYVYASLKADEDLRVAVNQERRQQVTDLATALGEATAWFNPELLAVGKPKIDGFLAADPGLAKCRFGLEDVLRQAPHTLGEEGEGIIAAAGTLQAAPQDIRGQIVSSDMPRAEVTLSTGVKATLDDQGYTMHRDAPDRADRKLVFDNFWQSYGKFESALGAALAARIKGDMFAARARKYGNSLEAALSADNIPETVYRTLVAETNRGLPVLHRYFELRRRMLKLPDMHYYDIYPPLVSLDRKFTLPEMRAITLEALKPLGKPYADQLARATAAKWMDPLPRKGKRSGAYMNPGAYDVHPYLLLNLSENYDGLTTYAHEWGHAMHSLLANAAQPFETANYSIFTAEIASTCNEQILVQHMLERAKTREEKLFYLGQQMESFRGTFFRQAMFAEFELAIHDLAEKGEGLSGARFTAIYLDLLKKYHGPKVEIDPAYAIEWAYINHFYMNFYVFKYATSIAGAVYFAQDIAGGGAAARDRYLAVLKAGGSDYPTEILKRAGLDMATPAPYRALVSAFDRTLDQAEALLAG</sequence>
<feature type="chain" id="PRO_5015407259" description="Oligopeptidase F" evidence="7">
    <location>
        <begin position="28"/>
        <end position="620"/>
    </location>
</feature>
<dbReference type="InterPro" id="IPR006311">
    <property type="entry name" value="TAT_signal"/>
</dbReference>
<evidence type="ECO:0000313" key="11">
    <source>
        <dbReference type="Proteomes" id="UP000244162"/>
    </source>
</evidence>
<keyword evidence="4 6" id="KW-0862">Zinc</keyword>
<dbReference type="InterPro" id="IPR001567">
    <property type="entry name" value="Pept_M3A_M3B_dom"/>
</dbReference>
<dbReference type="PANTHER" id="PTHR11804:SF84">
    <property type="entry name" value="SACCHAROLYSIN"/>
    <property type="match status" value="1"/>
</dbReference>
<evidence type="ECO:0000256" key="6">
    <source>
        <dbReference type="RuleBase" id="RU368091"/>
    </source>
</evidence>
<evidence type="ECO:0000313" key="10">
    <source>
        <dbReference type="EMBL" id="PTQ11684.1"/>
    </source>
</evidence>
<dbReference type="Pfam" id="PF01432">
    <property type="entry name" value="Peptidase_M3"/>
    <property type="match status" value="1"/>
</dbReference>
<keyword evidence="3 6" id="KW-0378">Hydrolase</keyword>
<dbReference type="GO" id="GO:0046872">
    <property type="term" value="F:metal ion binding"/>
    <property type="evidence" value="ECO:0007669"/>
    <property type="project" value="UniProtKB-UniRule"/>
</dbReference>
<dbReference type="GO" id="GO:0004222">
    <property type="term" value="F:metalloendopeptidase activity"/>
    <property type="evidence" value="ECO:0007669"/>
    <property type="project" value="UniProtKB-UniRule"/>
</dbReference>
<comment type="function">
    <text evidence="6">Has oligopeptidase activity and degrades a variety of small bioactive peptides.</text>
</comment>
<evidence type="ECO:0000259" key="8">
    <source>
        <dbReference type="Pfam" id="PF01432"/>
    </source>
</evidence>
<dbReference type="EC" id="3.4.24.-" evidence="6"/>
<dbReference type="EMBL" id="NWBU01000007">
    <property type="protein sequence ID" value="PTQ11684.1"/>
    <property type="molecule type" value="Genomic_DNA"/>
</dbReference>
<keyword evidence="2 6" id="KW-0479">Metal-binding</keyword>
<evidence type="ECO:0000259" key="9">
    <source>
        <dbReference type="Pfam" id="PF08439"/>
    </source>
</evidence>
<comment type="caution">
    <text evidence="10">The sequence shown here is derived from an EMBL/GenBank/DDBJ whole genome shotgun (WGS) entry which is preliminary data.</text>
</comment>
<dbReference type="NCBIfam" id="TIGR00181">
    <property type="entry name" value="pepF"/>
    <property type="match status" value="1"/>
</dbReference>
<evidence type="ECO:0000256" key="1">
    <source>
        <dbReference type="ARBA" id="ARBA00022670"/>
    </source>
</evidence>
<dbReference type="OrthoDB" id="9766487at2"/>
<evidence type="ECO:0000256" key="5">
    <source>
        <dbReference type="ARBA" id="ARBA00023049"/>
    </source>
</evidence>